<dbReference type="InterPro" id="IPR036770">
    <property type="entry name" value="Ankyrin_rpt-contain_sf"/>
</dbReference>
<organism evidence="5 6">
    <name type="scientific">Lingula anatina</name>
    <name type="common">Brachiopod</name>
    <name type="synonym">Lingula unguis</name>
    <dbReference type="NCBI Taxonomy" id="7574"/>
    <lineage>
        <taxon>Eukaryota</taxon>
        <taxon>Metazoa</taxon>
        <taxon>Spiralia</taxon>
        <taxon>Lophotrochozoa</taxon>
        <taxon>Brachiopoda</taxon>
        <taxon>Linguliformea</taxon>
        <taxon>Lingulata</taxon>
        <taxon>Lingulida</taxon>
        <taxon>Linguloidea</taxon>
        <taxon>Lingulidae</taxon>
        <taxon>Lingula</taxon>
    </lineage>
</organism>
<evidence type="ECO:0000256" key="3">
    <source>
        <dbReference type="PROSITE-ProRule" id="PRU00023"/>
    </source>
</evidence>
<dbReference type="AlphaFoldDB" id="A0A1S3IR08"/>
<feature type="repeat" description="ANK" evidence="3">
    <location>
        <begin position="248"/>
        <end position="280"/>
    </location>
</feature>
<dbReference type="OrthoDB" id="194358at2759"/>
<feature type="transmembrane region" description="Helical" evidence="4">
    <location>
        <begin position="98"/>
        <end position="118"/>
    </location>
</feature>
<proteinExistence type="predicted"/>
<dbReference type="Pfam" id="PF13606">
    <property type="entry name" value="Ank_3"/>
    <property type="match status" value="1"/>
</dbReference>
<reference evidence="6" key="1">
    <citation type="submission" date="2025-08" db="UniProtKB">
        <authorList>
            <consortium name="RefSeq"/>
        </authorList>
    </citation>
    <scope>IDENTIFICATION</scope>
    <source>
        <tissue evidence="6">Gonads</tissue>
    </source>
</reference>
<keyword evidence="4" id="KW-1133">Transmembrane helix</keyword>
<dbReference type="InterPro" id="IPR002110">
    <property type="entry name" value="Ankyrin_rpt"/>
</dbReference>
<gene>
    <name evidence="6" type="primary">LOC106166098</name>
</gene>
<dbReference type="PROSITE" id="PS50297">
    <property type="entry name" value="ANK_REP_REGION"/>
    <property type="match status" value="1"/>
</dbReference>
<dbReference type="Gene3D" id="1.25.40.20">
    <property type="entry name" value="Ankyrin repeat-containing domain"/>
    <property type="match status" value="1"/>
</dbReference>
<name>A0A1S3IR08_LINAN</name>
<keyword evidence="5" id="KW-1185">Reference proteome</keyword>
<dbReference type="STRING" id="7574.A0A1S3IR08"/>
<dbReference type="PANTHER" id="PTHR24171:SF10">
    <property type="entry name" value="ANKYRIN REPEAT DOMAIN-CONTAINING PROTEIN 29-LIKE"/>
    <property type="match status" value="1"/>
</dbReference>
<dbReference type="InParanoid" id="A0A1S3IR08"/>
<dbReference type="PROSITE" id="PS50088">
    <property type="entry name" value="ANK_REPEAT"/>
    <property type="match status" value="2"/>
</dbReference>
<accession>A0A1S3IR08</accession>
<dbReference type="PANTHER" id="PTHR24171">
    <property type="entry name" value="ANKYRIN REPEAT DOMAIN-CONTAINING PROTEIN 39-RELATED"/>
    <property type="match status" value="1"/>
</dbReference>
<keyword evidence="2 3" id="KW-0040">ANK repeat</keyword>
<evidence type="ECO:0000313" key="5">
    <source>
        <dbReference type="Proteomes" id="UP000085678"/>
    </source>
</evidence>
<evidence type="ECO:0000256" key="1">
    <source>
        <dbReference type="ARBA" id="ARBA00022737"/>
    </source>
</evidence>
<dbReference type="SUPFAM" id="SSF48403">
    <property type="entry name" value="Ankyrin repeat"/>
    <property type="match status" value="1"/>
</dbReference>
<keyword evidence="4" id="KW-0472">Membrane</keyword>
<dbReference type="KEGG" id="lak:106166098"/>
<dbReference type="Proteomes" id="UP000085678">
    <property type="component" value="Unplaced"/>
</dbReference>
<evidence type="ECO:0000256" key="4">
    <source>
        <dbReference type="SAM" id="Phobius"/>
    </source>
</evidence>
<evidence type="ECO:0000313" key="6">
    <source>
        <dbReference type="RefSeq" id="XP_013399984.1"/>
    </source>
</evidence>
<dbReference type="GeneID" id="106166098"/>
<keyword evidence="4" id="KW-0812">Transmembrane</keyword>
<keyword evidence="1" id="KW-0677">Repeat</keyword>
<evidence type="ECO:0000256" key="2">
    <source>
        <dbReference type="ARBA" id="ARBA00023043"/>
    </source>
</evidence>
<protein>
    <submittedName>
        <fullName evidence="6">Tankyrase-1</fullName>
    </submittedName>
</protein>
<dbReference type="Pfam" id="PF12796">
    <property type="entry name" value="Ank_2"/>
    <property type="match status" value="1"/>
</dbReference>
<sequence length="347" mass="39113">MEYLYTSVSAIGSVVTRVTNEVFRTIKDTEWTWVKDVQHSVEEGLRYTWTGVQSLTAEGVCFASVQYHTVKLYVNTNWPLWLAYIRGLLSLVFNQKTIVGFTCVVMILSILKIIYNVIMQVSTKLSMKRGKYYNINYSTMTIFDLAKTAYVKGHTEAVLDMLHRHNYDINYRLPANGLSLFLCACLSGEGKLIEYLLNHGADPSLLTEEGDSALYLATFGVLNTPQPDLTVLEMLIQEGCDVNHQNNKGYTSLHRAASRGNIEMIEYLLQQGADVNLFSKSGVYPMDSAVNAGHLDAAELLKTDLPETYVTQRVDDLFTPPRIQMGLQSPCKTHLVESNVRRRSVQL</sequence>
<dbReference type="SMART" id="SM00248">
    <property type="entry name" value="ANK"/>
    <property type="match status" value="4"/>
</dbReference>
<dbReference type="RefSeq" id="XP_013399984.1">
    <property type="nucleotide sequence ID" value="XM_013544530.2"/>
</dbReference>
<feature type="repeat" description="ANK" evidence="3">
    <location>
        <begin position="176"/>
        <end position="208"/>
    </location>
</feature>